<dbReference type="PANTHER" id="PTHR30055:SF238">
    <property type="entry name" value="MYCOFACTOCIN BIOSYNTHESIS TRANSCRIPTIONAL REGULATOR MFTR-RELATED"/>
    <property type="match status" value="1"/>
</dbReference>
<evidence type="ECO:0000313" key="8">
    <source>
        <dbReference type="Proteomes" id="UP000597459"/>
    </source>
</evidence>
<feature type="domain" description="HTH tetR-type" evidence="6">
    <location>
        <begin position="30"/>
        <end position="90"/>
    </location>
</feature>
<feature type="compositionally biased region" description="Polar residues" evidence="5">
    <location>
        <begin position="1"/>
        <end position="10"/>
    </location>
</feature>
<dbReference type="InterPro" id="IPR023772">
    <property type="entry name" value="DNA-bd_HTH_TetR-type_CS"/>
</dbReference>
<evidence type="ECO:0000256" key="2">
    <source>
        <dbReference type="ARBA" id="ARBA00023125"/>
    </source>
</evidence>
<dbReference type="Pfam" id="PF17754">
    <property type="entry name" value="TetR_C_14"/>
    <property type="match status" value="1"/>
</dbReference>
<evidence type="ECO:0000256" key="4">
    <source>
        <dbReference type="PROSITE-ProRule" id="PRU00335"/>
    </source>
</evidence>
<keyword evidence="8" id="KW-1185">Reference proteome</keyword>
<gene>
    <name evidence="7" type="ORF">GOB87_01010</name>
</gene>
<evidence type="ECO:0000256" key="3">
    <source>
        <dbReference type="ARBA" id="ARBA00023163"/>
    </source>
</evidence>
<keyword evidence="1" id="KW-0805">Transcription regulation</keyword>
<evidence type="ECO:0000256" key="5">
    <source>
        <dbReference type="SAM" id="MobiDB-lite"/>
    </source>
</evidence>
<dbReference type="InterPro" id="IPR001647">
    <property type="entry name" value="HTH_TetR"/>
</dbReference>
<sequence>MPISSASALSQRPRSAPEPAPPTRREAKREQTREALIEAAMRLLSEKGFDETTVDEIAAAAGISRRTLFRHFPTKADLVTAWTWQMTDVLTETVNSCPLHFSLQEMVSVALEAVVPHMAPTKKEAFAFVCLIERTPALLSVSLQKYAKWEDSLAEALERRLPPTTDGTLAARVTARSAIAAFRTAVDEWIRVKGRAGLVPLLRRVLSLQAACFQPQHSD</sequence>
<dbReference type="FunFam" id="1.10.10.60:FF:000141">
    <property type="entry name" value="TetR family transcriptional regulator"/>
    <property type="match status" value="1"/>
</dbReference>
<keyword evidence="3" id="KW-0804">Transcription</keyword>
<organism evidence="7 8">
    <name type="scientific">Acetobacter estunensis</name>
    <dbReference type="NCBI Taxonomy" id="104097"/>
    <lineage>
        <taxon>Bacteria</taxon>
        <taxon>Pseudomonadati</taxon>
        <taxon>Pseudomonadota</taxon>
        <taxon>Alphaproteobacteria</taxon>
        <taxon>Acetobacterales</taxon>
        <taxon>Acetobacteraceae</taxon>
        <taxon>Acetobacter</taxon>
    </lineage>
</organism>
<dbReference type="Gene3D" id="1.10.10.60">
    <property type="entry name" value="Homeodomain-like"/>
    <property type="match status" value="1"/>
</dbReference>
<dbReference type="PRINTS" id="PR00455">
    <property type="entry name" value="HTHTETR"/>
</dbReference>
<comment type="caution">
    <text evidence="7">The sequence shown here is derived from an EMBL/GenBank/DDBJ whole genome shotgun (WGS) entry which is preliminary data.</text>
</comment>
<feature type="region of interest" description="Disordered" evidence="5">
    <location>
        <begin position="1"/>
        <end position="31"/>
    </location>
</feature>
<dbReference type="InterPro" id="IPR041347">
    <property type="entry name" value="MftR_C"/>
</dbReference>
<dbReference type="SUPFAM" id="SSF46689">
    <property type="entry name" value="Homeodomain-like"/>
    <property type="match status" value="1"/>
</dbReference>
<protein>
    <submittedName>
        <fullName evidence="7">TetR family transcriptional regulator</fullName>
    </submittedName>
</protein>
<feature type="DNA-binding region" description="H-T-H motif" evidence="4">
    <location>
        <begin position="53"/>
        <end position="72"/>
    </location>
</feature>
<dbReference type="PANTHER" id="PTHR30055">
    <property type="entry name" value="HTH-TYPE TRANSCRIPTIONAL REGULATOR RUTR"/>
    <property type="match status" value="1"/>
</dbReference>
<proteinExistence type="predicted"/>
<reference evidence="7" key="1">
    <citation type="submission" date="2019-11" db="EMBL/GenBank/DDBJ databases">
        <title>Description of new Acetobacter species.</title>
        <authorList>
            <person name="Cleenwerck I."/>
            <person name="Sombolestani A.S."/>
        </authorList>
    </citation>
    <scope>NUCLEOTIDE SEQUENCE</scope>
    <source>
        <strain evidence="7">LMG 1626</strain>
    </source>
</reference>
<dbReference type="AlphaFoldDB" id="A0A967B5K1"/>
<name>A0A967B5K1_9PROT</name>
<evidence type="ECO:0000313" key="7">
    <source>
        <dbReference type="EMBL" id="NHO52546.1"/>
    </source>
</evidence>
<dbReference type="RefSeq" id="WP_166312672.1">
    <property type="nucleotide sequence ID" value="NZ_WOTH01000001.1"/>
</dbReference>
<dbReference type="InterPro" id="IPR009057">
    <property type="entry name" value="Homeodomain-like_sf"/>
</dbReference>
<dbReference type="PROSITE" id="PS01081">
    <property type="entry name" value="HTH_TETR_1"/>
    <property type="match status" value="1"/>
</dbReference>
<accession>A0A967B5K1</accession>
<dbReference type="GO" id="GO:0003700">
    <property type="term" value="F:DNA-binding transcription factor activity"/>
    <property type="evidence" value="ECO:0007669"/>
    <property type="project" value="TreeGrafter"/>
</dbReference>
<dbReference type="InterPro" id="IPR050109">
    <property type="entry name" value="HTH-type_TetR-like_transc_reg"/>
</dbReference>
<dbReference type="Gene3D" id="1.10.357.10">
    <property type="entry name" value="Tetracycline Repressor, domain 2"/>
    <property type="match status" value="1"/>
</dbReference>
<dbReference type="Proteomes" id="UP000597459">
    <property type="component" value="Unassembled WGS sequence"/>
</dbReference>
<dbReference type="GO" id="GO:0000976">
    <property type="term" value="F:transcription cis-regulatory region binding"/>
    <property type="evidence" value="ECO:0007669"/>
    <property type="project" value="TreeGrafter"/>
</dbReference>
<evidence type="ECO:0000259" key="6">
    <source>
        <dbReference type="PROSITE" id="PS50977"/>
    </source>
</evidence>
<evidence type="ECO:0000256" key="1">
    <source>
        <dbReference type="ARBA" id="ARBA00023015"/>
    </source>
</evidence>
<dbReference type="Pfam" id="PF00440">
    <property type="entry name" value="TetR_N"/>
    <property type="match status" value="1"/>
</dbReference>
<dbReference type="EMBL" id="WOTH01000001">
    <property type="protein sequence ID" value="NHO52546.1"/>
    <property type="molecule type" value="Genomic_DNA"/>
</dbReference>
<dbReference type="PROSITE" id="PS50977">
    <property type="entry name" value="HTH_TETR_2"/>
    <property type="match status" value="1"/>
</dbReference>
<keyword evidence="2 4" id="KW-0238">DNA-binding</keyword>